<dbReference type="AlphaFoldDB" id="A0A839IZA3"/>
<name>A0A839IZA3_9GAMM</name>
<comment type="caution">
    <text evidence="1">The sequence shown here is derived from an EMBL/GenBank/DDBJ whole genome shotgun (WGS) entry which is preliminary data.</text>
</comment>
<dbReference type="PANTHER" id="PTHR32063">
    <property type="match status" value="1"/>
</dbReference>
<keyword evidence="2" id="KW-1185">Reference proteome</keyword>
<evidence type="ECO:0000313" key="2">
    <source>
        <dbReference type="Proteomes" id="UP000565262"/>
    </source>
</evidence>
<protein>
    <submittedName>
        <fullName evidence="1">Efflux RND transporter permease subunit</fullName>
    </submittedName>
</protein>
<dbReference type="Gene3D" id="3.30.2090.10">
    <property type="entry name" value="Multidrug efflux transporter AcrB TolC docking domain, DN and DC subdomains"/>
    <property type="match status" value="1"/>
</dbReference>
<feature type="non-terminal residue" evidence="1">
    <location>
        <position position="99"/>
    </location>
</feature>
<proteinExistence type="predicted"/>
<reference evidence="1 2" key="1">
    <citation type="submission" date="2020-08" db="EMBL/GenBank/DDBJ databases">
        <title>Oceanospirillum sp. nov. isolated from marine sediment.</title>
        <authorList>
            <person name="Ji X."/>
        </authorList>
    </citation>
    <scope>NUCLEOTIDE SEQUENCE [LARGE SCALE GENOMIC DNA]</scope>
    <source>
        <strain evidence="1 2">D5</strain>
    </source>
</reference>
<accession>A0A839IZA3</accession>
<evidence type="ECO:0000313" key="1">
    <source>
        <dbReference type="EMBL" id="MBB1489934.1"/>
    </source>
</evidence>
<dbReference type="GO" id="GO:0005886">
    <property type="term" value="C:plasma membrane"/>
    <property type="evidence" value="ECO:0007669"/>
    <property type="project" value="TreeGrafter"/>
</dbReference>
<feature type="non-terminal residue" evidence="1">
    <location>
        <position position="1"/>
    </location>
</feature>
<sequence>IKTDTEEYLIRANSRSYYANELSNLIVKADATGRIIKLKDVAVVRDRFSETPNANYFNGDLSINVTITSTNTQDLISSADKTKAYIEEFNQKYDNVQLN</sequence>
<dbReference type="InterPro" id="IPR027463">
    <property type="entry name" value="AcrB_DN_DC_subdom"/>
</dbReference>
<dbReference type="Gene3D" id="3.30.70.1320">
    <property type="entry name" value="Multidrug efflux transporter AcrB pore domain like"/>
    <property type="match status" value="1"/>
</dbReference>
<dbReference type="Pfam" id="PF00873">
    <property type="entry name" value="ACR_tran"/>
    <property type="match status" value="1"/>
</dbReference>
<gene>
    <name evidence="1" type="ORF">H4O21_25365</name>
</gene>
<dbReference type="Proteomes" id="UP000565262">
    <property type="component" value="Unassembled WGS sequence"/>
</dbReference>
<dbReference type="GO" id="GO:0042910">
    <property type="term" value="F:xenobiotic transmembrane transporter activity"/>
    <property type="evidence" value="ECO:0007669"/>
    <property type="project" value="TreeGrafter"/>
</dbReference>
<dbReference type="EMBL" id="JACJFM010000394">
    <property type="protein sequence ID" value="MBB1489934.1"/>
    <property type="molecule type" value="Genomic_DNA"/>
</dbReference>
<dbReference type="InterPro" id="IPR001036">
    <property type="entry name" value="Acrflvin-R"/>
</dbReference>
<dbReference type="SUPFAM" id="SSF82714">
    <property type="entry name" value="Multidrug efflux transporter AcrB TolC docking domain, DN and DC subdomains"/>
    <property type="match status" value="1"/>
</dbReference>
<dbReference type="PANTHER" id="PTHR32063:SF33">
    <property type="entry name" value="RND SUPERFAMILY EFFLUX PUMP PERMEASE COMPONENT"/>
    <property type="match status" value="1"/>
</dbReference>
<organism evidence="1 2">
    <name type="scientific">Oceanospirillum sediminis</name>
    <dbReference type="NCBI Taxonomy" id="2760088"/>
    <lineage>
        <taxon>Bacteria</taxon>
        <taxon>Pseudomonadati</taxon>
        <taxon>Pseudomonadota</taxon>
        <taxon>Gammaproteobacteria</taxon>
        <taxon>Oceanospirillales</taxon>
        <taxon>Oceanospirillaceae</taxon>
        <taxon>Oceanospirillum</taxon>
    </lineage>
</organism>